<protein>
    <submittedName>
        <fullName evidence="1">Uncharacterized protein</fullName>
    </submittedName>
</protein>
<evidence type="ECO:0000313" key="2">
    <source>
        <dbReference type="Proteomes" id="UP000011770"/>
    </source>
</evidence>
<dbReference type="EMBL" id="AHOR02000017">
    <property type="protein sequence ID" value="EMF82782.1"/>
    <property type="molecule type" value="Genomic_DNA"/>
</dbReference>
<proteinExistence type="predicted"/>
<dbReference type="Proteomes" id="UP000011770">
    <property type="component" value="Unassembled WGS sequence"/>
</dbReference>
<reference evidence="1 2" key="1">
    <citation type="submission" date="2013-01" db="EMBL/GenBank/DDBJ databases">
        <authorList>
            <person name="Harkins D.M."/>
            <person name="Durkin A.S."/>
            <person name="Brinkac L.M."/>
            <person name="Haft D.H."/>
            <person name="Selengut J.D."/>
            <person name="Sanka R."/>
            <person name="DePew J."/>
            <person name="Purushe J."/>
            <person name="Tulsiani S.M."/>
            <person name="Graham G.C."/>
            <person name="Burns M.-A."/>
            <person name="Dohnt M.F."/>
            <person name="Smythe L.D."/>
            <person name="McKay D.B."/>
            <person name="Craig S.B."/>
            <person name="Vinetz J.M."/>
            <person name="Sutton G.G."/>
            <person name="Nierman W.C."/>
            <person name="Fouts D.E."/>
        </authorList>
    </citation>
    <scope>NUCLEOTIDE SEQUENCE [LARGE SCALE GENOMIC DNA]</scope>
    <source>
        <strain evidence="1 2">LT2116</strain>
    </source>
</reference>
<sequence length="51" mass="6304">MLRLFFESHFFLKSTSSIFLDLDRLYLPFFTSLKAVLRGKFRRRQKTRFLK</sequence>
<accession>M3FR32</accession>
<comment type="caution">
    <text evidence="1">The sequence shown here is derived from an EMBL/GenBank/DDBJ whole genome shotgun (WGS) entry which is preliminary data.</text>
</comment>
<dbReference type="AlphaFoldDB" id="M3FR32"/>
<name>M3FR32_9LEPT</name>
<gene>
    <name evidence="1" type="ORF">LEP1GSC188_2732</name>
</gene>
<organism evidence="1 2">
    <name type="scientific">Leptospira weilii serovar Topaz str. LT2116</name>
    <dbReference type="NCBI Taxonomy" id="1088540"/>
    <lineage>
        <taxon>Bacteria</taxon>
        <taxon>Pseudomonadati</taxon>
        <taxon>Spirochaetota</taxon>
        <taxon>Spirochaetia</taxon>
        <taxon>Leptospirales</taxon>
        <taxon>Leptospiraceae</taxon>
        <taxon>Leptospira</taxon>
    </lineage>
</organism>
<evidence type="ECO:0000313" key="1">
    <source>
        <dbReference type="EMBL" id="EMF82782.1"/>
    </source>
</evidence>